<name>A0A1J0ACH3_9CYAN</name>
<gene>
    <name evidence="1" type="ORF">GlitD10_1302</name>
</gene>
<evidence type="ECO:0000313" key="2">
    <source>
        <dbReference type="Proteomes" id="UP000180235"/>
    </source>
</evidence>
<sequence>MKFRPHLYRWVFLLGWLWLGLTVPPVVQAIPRTYAPVDIAPFRNESDPNPLLLAIRTLGKREGAFPEGLRSETLTVNYVSPERAVVELTVNGLADDSVAALRYRLEMRLRQDRWVLVAAGRQNRCRRTPNPQLWTGQICP</sequence>
<dbReference type="KEGG" id="glt:GlitD10_1302"/>
<protein>
    <submittedName>
        <fullName evidence="1">Uncharacterized protein</fullName>
    </submittedName>
</protein>
<proteinExistence type="predicted"/>
<reference evidence="1 2" key="1">
    <citation type="submission" date="2016-10" db="EMBL/GenBank/DDBJ databases">
        <title>Description of Gloeomargarita lithophora gen. nov., sp. nov., a thylakoid-bearing basal-branching cyanobacterium with intracellular carbonates, and proposal for Gloeomargaritales ord. nov.</title>
        <authorList>
            <person name="Moreira D."/>
            <person name="Tavera R."/>
            <person name="Benzerara K."/>
            <person name="Skouri-Panet F."/>
            <person name="Couradeau E."/>
            <person name="Gerard E."/>
            <person name="Loussert C."/>
            <person name="Novelo E."/>
            <person name="Zivanovic Y."/>
            <person name="Lopez-Garcia P."/>
        </authorList>
    </citation>
    <scope>NUCLEOTIDE SEQUENCE [LARGE SCALE GENOMIC DNA]</scope>
    <source>
        <strain evidence="1 2">D10</strain>
    </source>
</reference>
<dbReference type="Proteomes" id="UP000180235">
    <property type="component" value="Chromosome"/>
</dbReference>
<dbReference type="AlphaFoldDB" id="A0A1J0ACH3"/>
<accession>A0A1J0ACH3</accession>
<dbReference type="RefSeq" id="WP_071454180.1">
    <property type="nucleotide sequence ID" value="NZ_CP017675.1"/>
</dbReference>
<dbReference type="OrthoDB" id="8550003at2"/>
<keyword evidence="2" id="KW-1185">Reference proteome</keyword>
<organism evidence="1 2">
    <name type="scientific">Gloeomargarita lithophora Alchichica-D10</name>
    <dbReference type="NCBI Taxonomy" id="1188229"/>
    <lineage>
        <taxon>Bacteria</taxon>
        <taxon>Bacillati</taxon>
        <taxon>Cyanobacteriota</taxon>
        <taxon>Cyanophyceae</taxon>
        <taxon>Gloeomargaritales</taxon>
        <taxon>Gloeomargaritaceae</taxon>
        <taxon>Gloeomargarita</taxon>
    </lineage>
</organism>
<evidence type="ECO:0000313" key="1">
    <source>
        <dbReference type="EMBL" id="APB33623.1"/>
    </source>
</evidence>
<dbReference type="STRING" id="1188229.GlitD10_1302"/>
<dbReference type="EMBL" id="CP017675">
    <property type="protein sequence ID" value="APB33623.1"/>
    <property type="molecule type" value="Genomic_DNA"/>
</dbReference>